<protein>
    <recommendedName>
        <fullName evidence="3">K Homology domain-containing protein</fullName>
    </recommendedName>
</protein>
<dbReference type="GO" id="GO:0003723">
    <property type="term" value="F:RNA binding"/>
    <property type="evidence" value="ECO:0007669"/>
    <property type="project" value="UniProtKB-UniRule"/>
</dbReference>
<dbReference type="EMBL" id="AM471004">
    <property type="protein sequence ID" value="CAN68300.1"/>
    <property type="molecule type" value="Genomic_DNA"/>
</dbReference>
<evidence type="ECO:0000313" key="4">
    <source>
        <dbReference type="EMBL" id="CAN68300.1"/>
    </source>
</evidence>
<dbReference type="SUPFAM" id="SSF54791">
    <property type="entry name" value="Eukaryotic type KH-domain (KH-domain type I)"/>
    <property type="match status" value="1"/>
</dbReference>
<evidence type="ECO:0000256" key="2">
    <source>
        <dbReference type="PROSITE-ProRule" id="PRU00117"/>
    </source>
</evidence>
<accession>A5BTZ4</accession>
<dbReference type="CDD" id="cd22460">
    <property type="entry name" value="KH-I_PEPPER_rpt2_like"/>
    <property type="match status" value="1"/>
</dbReference>
<name>A5BTZ4_VITVI</name>
<keyword evidence="2" id="KW-0694">RNA-binding</keyword>
<sequence length="408" mass="45715">MAHAFKKRVKPRPLQRGDLVLRVIKGLIGDPRGKFRPSWSGPYFIKELTPKGTTWLMDLDGNQFSKPINVDQLKRATISLQLGVQSHHLFSVTTFRVVLLSLAFRALVHIMAFRATISSQLGRSKSFFSVWHLESWFIVWLLEPPSLYSSMFRATISSRLRRSESFFLVWHSESWFIVGRLDWGASERALHQSLWETLSYCLFGELKMENVKDMAISFSFLAKAKINSLLRGIDSIIDGFKADISKAPKIDPTKEIASFTARVIIMDYPEEVHGEDSEEANQVTVRLLVPSNQIGCVIGKGGQIIQSIRSESGAQIRILKDDHLPSCSLSSNELIQISREPFIVRKILYQIASRLHDNPSRSQHLFVYVVPIGYSSSGSLMGLTSGAPIIGLAPLVGTYGGYRGDSGD</sequence>
<dbReference type="Pfam" id="PF00013">
    <property type="entry name" value="KH_1"/>
    <property type="match status" value="1"/>
</dbReference>
<dbReference type="ExpressionAtlas" id="A5BTZ4">
    <property type="expression patterns" value="baseline and differential"/>
</dbReference>
<dbReference type="PROSITE" id="PS50084">
    <property type="entry name" value="KH_TYPE_1"/>
    <property type="match status" value="1"/>
</dbReference>
<reference evidence="4" key="1">
    <citation type="journal article" date="2007" name="PLoS ONE">
        <title>The first genome sequence of an elite grapevine cultivar (Pinot noir Vitis vinifera L.): coping with a highly heterozygous genome.</title>
        <authorList>
            <person name="Velasco R."/>
            <person name="Zharkikh A."/>
            <person name="Troggio M."/>
            <person name="Cartwright D.A."/>
            <person name="Cestaro A."/>
            <person name="Pruss D."/>
            <person name="Pindo M."/>
            <person name="FitzGerald L.M."/>
            <person name="Vezzulli S."/>
            <person name="Reid J."/>
            <person name="Malacarne G."/>
            <person name="Iliev D."/>
            <person name="Coppola G."/>
            <person name="Wardell B."/>
            <person name="Micheletti D."/>
            <person name="Macalma T."/>
            <person name="Facci M."/>
            <person name="Mitchell J.T."/>
            <person name="Perazzolli M."/>
            <person name="Eldredge G."/>
            <person name="Gatto P."/>
            <person name="Oyzerski R."/>
            <person name="Moretto M."/>
            <person name="Gutin N."/>
            <person name="Stefanini M."/>
            <person name="Chen Y."/>
            <person name="Segala C."/>
            <person name="Davenport C."/>
            <person name="Dematte L."/>
            <person name="Mraz A."/>
            <person name="Battilana J."/>
            <person name="Stormo K."/>
            <person name="Costa F."/>
            <person name="Tao Q."/>
            <person name="Si-Ammour A."/>
            <person name="Harkins T."/>
            <person name="Lackey A."/>
            <person name="Perbost C."/>
            <person name="Taillon B."/>
            <person name="Stella A."/>
            <person name="Solovyev V."/>
            <person name="Fawcett J.A."/>
            <person name="Sterck L."/>
            <person name="Vandepoele K."/>
            <person name="Grando S.M."/>
            <person name="Toppo S."/>
            <person name="Moser C."/>
            <person name="Lanchbury J."/>
            <person name="Bogden R."/>
            <person name="Skolnick M."/>
            <person name="Sgaramella V."/>
            <person name="Bhatnagar S.K."/>
            <person name="Fontana P."/>
            <person name="Gutin A."/>
            <person name="Van de Peer Y."/>
            <person name="Salamini F."/>
            <person name="Viola R."/>
        </authorList>
    </citation>
    <scope>NUCLEOTIDE SEQUENCE</scope>
</reference>
<dbReference type="InterPro" id="IPR036612">
    <property type="entry name" value="KH_dom_type_1_sf"/>
</dbReference>
<feature type="domain" description="K Homology" evidence="3">
    <location>
        <begin position="281"/>
        <end position="356"/>
    </location>
</feature>
<organism evidence="4">
    <name type="scientific">Vitis vinifera</name>
    <name type="common">Grape</name>
    <dbReference type="NCBI Taxonomy" id="29760"/>
    <lineage>
        <taxon>Eukaryota</taxon>
        <taxon>Viridiplantae</taxon>
        <taxon>Streptophyta</taxon>
        <taxon>Embryophyta</taxon>
        <taxon>Tracheophyta</taxon>
        <taxon>Spermatophyta</taxon>
        <taxon>Magnoliopsida</taxon>
        <taxon>eudicotyledons</taxon>
        <taxon>Gunneridae</taxon>
        <taxon>Pentapetalae</taxon>
        <taxon>rosids</taxon>
        <taxon>Vitales</taxon>
        <taxon>Vitaceae</taxon>
        <taxon>Viteae</taxon>
        <taxon>Vitis</taxon>
    </lineage>
</organism>
<dbReference type="Gene3D" id="3.30.1370.10">
    <property type="entry name" value="K Homology domain, type 1"/>
    <property type="match status" value="1"/>
</dbReference>
<dbReference type="InterPro" id="IPR004087">
    <property type="entry name" value="KH_dom"/>
</dbReference>
<keyword evidence="1" id="KW-0677">Repeat</keyword>
<dbReference type="PANTHER" id="PTHR10288">
    <property type="entry name" value="KH DOMAIN CONTAINING RNA BINDING PROTEIN"/>
    <property type="match status" value="1"/>
</dbReference>
<dbReference type="SMART" id="SM00322">
    <property type="entry name" value="KH"/>
    <property type="match status" value="1"/>
</dbReference>
<dbReference type="AlphaFoldDB" id="A5BTZ4"/>
<dbReference type="InterPro" id="IPR004088">
    <property type="entry name" value="KH_dom_type_1"/>
</dbReference>
<gene>
    <name evidence="4" type="ORF">VITISV_009906</name>
</gene>
<evidence type="ECO:0000259" key="3">
    <source>
        <dbReference type="SMART" id="SM00322"/>
    </source>
</evidence>
<evidence type="ECO:0000256" key="1">
    <source>
        <dbReference type="ARBA" id="ARBA00022737"/>
    </source>
</evidence>
<proteinExistence type="predicted"/>